<dbReference type="EMBL" id="AP023366">
    <property type="protein sequence ID" value="BCJ85620.1"/>
    <property type="molecule type" value="Genomic_DNA"/>
</dbReference>
<evidence type="ECO:0000256" key="1">
    <source>
        <dbReference type="ARBA" id="ARBA00005417"/>
    </source>
</evidence>
<dbReference type="InterPro" id="IPR003593">
    <property type="entry name" value="AAA+_ATPase"/>
</dbReference>
<sequence length="236" mass="25755">MLRLNGVETRYGKIVALRKISLEVKEGEIVALLGMNGAGKSTTLKTISGLIRPKTGTIEFMGKRIDHVSPEEIVRQGLIHVPEGRKIFPGLTVRENLVLGATGRKIPMSQVNKDMEEVLEVFPDLIPLMDRLGWSLSGGQQQMCAIGRGLMAKPKLLMLDEPSLGLAPVIVQNMFQTIKKINRNGTTVLLVEQNARQSLAISHRGYVLEAGKVAAHDTALKLLDGIQNAYLGATRS</sequence>
<dbReference type="InterPro" id="IPR052156">
    <property type="entry name" value="BCAA_Transport_ATP-bd_LivF"/>
</dbReference>
<keyword evidence="5" id="KW-0029">Amino-acid transport</keyword>
<evidence type="ECO:0000256" key="2">
    <source>
        <dbReference type="ARBA" id="ARBA00022448"/>
    </source>
</evidence>
<keyword evidence="4 7" id="KW-0067">ATP-binding</keyword>
<keyword evidence="8" id="KW-1185">Reference proteome</keyword>
<dbReference type="AlphaFoldDB" id="A0A7I8DAS2"/>
<dbReference type="PANTHER" id="PTHR43820">
    <property type="entry name" value="HIGH-AFFINITY BRANCHED-CHAIN AMINO ACID TRANSPORT ATP-BINDING PROTEIN LIVF"/>
    <property type="match status" value="1"/>
</dbReference>
<evidence type="ECO:0000256" key="3">
    <source>
        <dbReference type="ARBA" id="ARBA00022741"/>
    </source>
</evidence>
<organism evidence="7 8">
    <name type="scientific">Effusibacillus dendaii</name>
    <dbReference type="NCBI Taxonomy" id="2743772"/>
    <lineage>
        <taxon>Bacteria</taxon>
        <taxon>Bacillati</taxon>
        <taxon>Bacillota</taxon>
        <taxon>Bacilli</taxon>
        <taxon>Bacillales</taxon>
        <taxon>Alicyclobacillaceae</taxon>
        <taxon>Effusibacillus</taxon>
    </lineage>
</organism>
<dbReference type="GO" id="GO:0015807">
    <property type="term" value="P:L-amino acid transport"/>
    <property type="evidence" value="ECO:0007669"/>
    <property type="project" value="TreeGrafter"/>
</dbReference>
<dbReference type="Proteomes" id="UP000593802">
    <property type="component" value="Chromosome"/>
</dbReference>
<evidence type="ECO:0000256" key="4">
    <source>
        <dbReference type="ARBA" id="ARBA00022840"/>
    </source>
</evidence>
<dbReference type="GO" id="GO:0016887">
    <property type="term" value="F:ATP hydrolysis activity"/>
    <property type="evidence" value="ECO:0007669"/>
    <property type="project" value="InterPro"/>
</dbReference>
<dbReference type="CDD" id="cd03224">
    <property type="entry name" value="ABC_TM1139_LivF_branched"/>
    <property type="match status" value="1"/>
</dbReference>
<dbReference type="SUPFAM" id="SSF52540">
    <property type="entry name" value="P-loop containing nucleoside triphosphate hydrolases"/>
    <property type="match status" value="1"/>
</dbReference>
<feature type="domain" description="ABC transporter" evidence="6">
    <location>
        <begin position="2"/>
        <end position="235"/>
    </location>
</feature>
<dbReference type="SMART" id="SM00382">
    <property type="entry name" value="AAA"/>
    <property type="match status" value="1"/>
</dbReference>
<dbReference type="PROSITE" id="PS50893">
    <property type="entry name" value="ABC_TRANSPORTER_2"/>
    <property type="match status" value="1"/>
</dbReference>
<evidence type="ECO:0000259" key="6">
    <source>
        <dbReference type="PROSITE" id="PS50893"/>
    </source>
</evidence>
<dbReference type="GO" id="GO:0005524">
    <property type="term" value="F:ATP binding"/>
    <property type="evidence" value="ECO:0007669"/>
    <property type="project" value="UniProtKB-KW"/>
</dbReference>
<reference evidence="7 8" key="1">
    <citation type="submission" date="2020-08" db="EMBL/GenBank/DDBJ databases">
        <title>Complete Genome Sequence of Effusibacillus dendaii Strain skT53, Isolated from Farmland soil.</title>
        <authorList>
            <person name="Konishi T."/>
            <person name="Kawasaki H."/>
        </authorList>
    </citation>
    <scope>NUCLEOTIDE SEQUENCE [LARGE SCALE GENOMIC DNA]</scope>
    <source>
        <strain evidence="8">skT53</strain>
    </source>
</reference>
<dbReference type="RefSeq" id="WP_200759720.1">
    <property type="nucleotide sequence ID" value="NZ_AP023366.1"/>
</dbReference>
<gene>
    <name evidence="7" type="ORF">skT53_06050</name>
</gene>
<dbReference type="GO" id="GO:0015658">
    <property type="term" value="F:branched-chain amino acid transmembrane transporter activity"/>
    <property type="evidence" value="ECO:0007669"/>
    <property type="project" value="TreeGrafter"/>
</dbReference>
<evidence type="ECO:0000313" key="7">
    <source>
        <dbReference type="EMBL" id="BCJ85620.1"/>
    </source>
</evidence>
<dbReference type="InterPro" id="IPR003439">
    <property type="entry name" value="ABC_transporter-like_ATP-bd"/>
</dbReference>
<protein>
    <submittedName>
        <fullName evidence="7">ABC transporter ATP-binding protein</fullName>
    </submittedName>
</protein>
<keyword evidence="3" id="KW-0547">Nucleotide-binding</keyword>
<evidence type="ECO:0000313" key="8">
    <source>
        <dbReference type="Proteomes" id="UP000593802"/>
    </source>
</evidence>
<dbReference type="Gene3D" id="3.40.50.300">
    <property type="entry name" value="P-loop containing nucleotide triphosphate hydrolases"/>
    <property type="match status" value="1"/>
</dbReference>
<name>A0A7I8DAS2_9BACL</name>
<evidence type="ECO:0000256" key="5">
    <source>
        <dbReference type="ARBA" id="ARBA00022970"/>
    </source>
</evidence>
<comment type="similarity">
    <text evidence="1">Belongs to the ABC transporter superfamily.</text>
</comment>
<dbReference type="Pfam" id="PF00005">
    <property type="entry name" value="ABC_tran"/>
    <property type="match status" value="1"/>
</dbReference>
<dbReference type="KEGG" id="eff:skT53_06050"/>
<accession>A0A7I8DAS2</accession>
<dbReference type="PANTHER" id="PTHR43820:SF4">
    <property type="entry name" value="HIGH-AFFINITY BRANCHED-CHAIN AMINO ACID TRANSPORT ATP-BINDING PROTEIN LIVF"/>
    <property type="match status" value="1"/>
</dbReference>
<proteinExistence type="inferred from homology"/>
<keyword evidence="2" id="KW-0813">Transport</keyword>
<dbReference type="InterPro" id="IPR027417">
    <property type="entry name" value="P-loop_NTPase"/>
</dbReference>